<keyword evidence="1" id="KW-0472">Membrane</keyword>
<dbReference type="PATRIC" id="fig|1386089.3.peg.941"/>
<feature type="transmembrane region" description="Helical" evidence="1">
    <location>
        <begin position="44"/>
        <end position="62"/>
    </location>
</feature>
<feature type="transmembrane region" description="Helical" evidence="1">
    <location>
        <begin position="74"/>
        <end position="94"/>
    </location>
</feature>
<organism evidence="2 3">
    <name type="scientific">Intrasporangium oryzae NRRL B-24470</name>
    <dbReference type="NCBI Taxonomy" id="1386089"/>
    <lineage>
        <taxon>Bacteria</taxon>
        <taxon>Bacillati</taxon>
        <taxon>Actinomycetota</taxon>
        <taxon>Actinomycetes</taxon>
        <taxon>Micrococcales</taxon>
        <taxon>Intrasporangiaceae</taxon>
        <taxon>Intrasporangium</taxon>
    </lineage>
</organism>
<keyword evidence="1" id="KW-1133">Transmembrane helix</keyword>
<evidence type="ECO:0000256" key="1">
    <source>
        <dbReference type="SAM" id="Phobius"/>
    </source>
</evidence>
<proteinExistence type="predicted"/>
<sequence>MTDPRLDRDMALARERARRSLPGQLLVLLGLIAMYLPLPKRFVAVLPLVIAVVLTVRLLRFLAGRDLRERIWPLLTLVIAGLLLLNLALQAVFYPRVSAYERCLAGAQTSLARADCEKIRDAGPFGSDYLPQ</sequence>
<reference evidence="2 3" key="1">
    <citation type="submission" date="2013-08" db="EMBL/GenBank/DDBJ databases">
        <title>Intrasporangium oryzae NRRL B-24470.</title>
        <authorList>
            <person name="Liu H."/>
            <person name="Wang G."/>
        </authorList>
    </citation>
    <scope>NUCLEOTIDE SEQUENCE [LARGE SCALE GENOMIC DNA]</scope>
    <source>
        <strain evidence="2 3">NRRL B-24470</strain>
    </source>
</reference>
<feature type="transmembrane region" description="Helical" evidence="1">
    <location>
        <begin position="21"/>
        <end position="38"/>
    </location>
</feature>
<evidence type="ECO:0000313" key="3">
    <source>
        <dbReference type="Proteomes" id="UP000019489"/>
    </source>
</evidence>
<keyword evidence="1" id="KW-0812">Transmembrane</keyword>
<name>W9G9T2_9MICO</name>
<dbReference type="Proteomes" id="UP000019489">
    <property type="component" value="Unassembled WGS sequence"/>
</dbReference>
<dbReference type="EMBL" id="AWSA01000007">
    <property type="protein sequence ID" value="EWT02835.1"/>
    <property type="molecule type" value="Genomic_DNA"/>
</dbReference>
<dbReference type="RefSeq" id="WP_034802086.1">
    <property type="nucleotide sequence ID" value="NZ_AWSA01000007.1"/>
</dbReference>
<dbReference type="eggNOG" id="ENOG50331E3">
    <property type="taxonomic scope" value="Bacteria"/>
</dbReference>
<comment type="caution">
    <text evidence="2">The sequence shown here is derived from an EMBL/GenBank/DDBJ whole genome shotgun (WGS) entry which is preliminary data.</text>
</comment>
<accession>W9G9T2</accession>
<gene>
    <name evidence="2" type="ORF">N865_03345</name>
</gene>
<dbReference type="AlphaFoldDB" id="W9G9T2"/>
<evidence type="ECO:0000313" key="2">
    <source>
        <dbReference type="EMBL" id="EWT02835.1"/>
    </source>
</evidence>
<dbReference type="STRING" id="1386089.N865_03345"/>
<protein>
    <submittedName>
        <fullName evidence="2">Uncharacterized protein</fullName>
    </submittedName>
</protein>
<keyword evidence="3" id="KW-1185">Reference proteome</keyword>